<dbReference type="AlphaFoldDB" id="A0A6J4TD80"/>
<feature type="non-terminal residue" evidence="1">
    <location>
        <position position="35"/>
    </location>
</feature>
<proteinExistence type="predicted"/>
<organism evidence="1">
    <name type="scientific">uncultured Sphingosinicella sp</name>
    <dbReference type="NCBI Taxonomy" id="478748"/>
    <lineage>
        <taxon>Bacteria</taxon>
        <taxon>Pseudomonadati</taxon>
        <taxon>Pseudomonadota</taxon>
        <taxon>Alphaproteobacteria</taxon>
        <taxon>Sphingomonadales</taxon>
        <taxon>Sphingosinicellaceae</taxon>
        <taxon>Sphingosinicella</taxon>
        <taxon>environmental samples</taxon>
    </lineage>
</organism>
<evidence type="ECO:0000313" key="1">
    <source>
        <dbReference type="EMBL" id="CAA9520139.1"/>
    </source>
</evidence>
<accession>A0A6J4TD80</accession>
<name>A0A6J4TD80_9SPHN</name>
<sequence>MLDRNQLRAVAFAATFLASLGGTVRIVEAYSAMRT</sequence>
<reference evidence="1" key="1">
    <citation type="submission" date="2020-02" db="EMBL/GenBank/DDBJ databases">
        <authorList>
            <person name="Meier V. D."/>
        </authorList>
    </citation>
    <scope>NUCLEOTIDE SEQUENCE</scope>
    <source>
        <strain evidence="1">AVDCRST_MAG23</strain>
    </source>
</reference>
<dbReference type="EMBL" id="CADCWD010000008">
    <property type="protein sequence ID" value="CAA9520139.1"/>
    <property type="molecule type" value="Genomic_DNA"/>
</dbReference>
<protein>
    <submittedName>
        <fullName evidence="1">Uncharacterized protein</fullName>
    </submittedName>
</protein>
<gene>
    <name evidence="1" type="ORF">AVDCRST_MAG23-140</name>
</gene>